<dbReference type="SUPFAM" id="SSF57850">
    <property type="entry name" value="RING/U-box"/>
    <property type="match status" value="1"/>
</dbReference>
<dbReference type="InterPro" id="IPR000225">
    <property type="entry name" value="Armadillo"/>
</dbReference>
<keyword evidence="6" id="KW-0833">Ubl conjugation pathway</keyword>
<dbReference type="GO" id="GO:0016567">
    <property type="term" value="P:protein ubiquitination"/>
    <property type="evidence" value="ECO:0007669"/>
    <property type="project" value="UniProtKB-UniPathway"/>
</dbReference>
<dbReference type="PANTHER" id="PTHR23315">
    <property type="entry name" value="U BOX DOMAIN-CONTAINING"/>
    <property type="match status" value="1"/>
</dbReference>
<evidence type="ECO:0000259" key="7">
    <source>
        <dbReference type="PROSITE" id="PS51698"/>
    </source>
</evidence>
<gene>
    <name evidence="8" type="ORF">HPP92_012788</name>
</gene>
<feature type="domain" description="U-box" evidence="7">
    <location>
        <begin position="277"/>
        <end position="351"/>
    </location>
</feature>
<dbReference type="Gene3D" id="1.25.10.10">
    <property type="entry name" value="Leucine-rich Repeat Variant"/>
    <property type="match status" value="2"/>
</dbReference>
<protein>
    <recommendedName>
        <fullName evidence="3">RING-type E3 ubiquitin transferase</fullName>
        <ecNumber evidence="3">2.3.2.27</ecNumber>
    </recommendedName>
</protein>
<dbReference type="Pfam" id="PF25598">
    <property type="entry name" value="ARM_PUB"/>
    <property type="match status" value="1"/>
</dbReference>
<dbReference type="InterPro" id="IPR045210">
    <property type="entry name" value="RING-Ubox_PUB"/>
</dbReference>
<dbReference type="Gene3D" id="3.30.40.10">
    <property type="entry name" value="Zinc/RING finger domain, C3HC4 (zinc finger)"/>
    <property type="match status" value="1"/>
</dbReference>
<evidence type="ECO:0000256" key="1">
    <source>
        <dbReference type="ARBA" id="ARBA00000900"/>
    </source>
</evidence>
<keyword evidence="5" id="KW-0677">Repeat</keyword>
<dbReference type="Proteomes" id="UP000636800">
    <property type="component" value="Chromosome 6"/>
</dbReference>
<dbReference type="InterPro" id="IPR058678">
    <property type="entry name" value="ARM_PUB"/>
</dbReference>
<evidence type="ECO:0000256" key="5">
    <source>
        <dbReference type="ARBA" id="ARBA00022737"/>
    </source>
</evidence>
<dbReference type="Pfam" id="PF04564">
    <property type="entry name" value="U-box"/>
    <property type="match status" value="1"/>
</dbReference>
<dbReference type="InterPro" id="IPR013083">
    <property type="entry name" value="Znf_RING/FYVE/PHD"/>
</dbReference>
<keyword evidence="9" id="KW-1185">Reference proteome</keyword>
<comment type="caution">
    <text evidence="8">The sequence shown here is derived from an EMBL/GenBank/DDBJ whole genome shotgun (WGS) entry which is preliminary data.</text>
</comment>
<dbReference type="FunFam" id="3.30.40.10:FF:000114">
    <property type="entry name" value="RING-type E3 ubiquitin transferase"/>
    <property type="match status" value="1"/>
</dbReference>
<evidence type="ECO:0000313" key="9">
    <source>
        <dbReference type="Proteomes" id="UP000636800"/>
    </source>
</evidence>
<dbReference type="OrthoDB" id="10257567at2759"/>
<dbReference type="SUPFAM" id="SSF48371">
    <property type="entry name" value="ARM repeat"/>
    <property type="match status" value="1"/>
</dbReference>
<dbReference type="PROSITE" id="PS51698">
    <property type="entry name" value="U_BOX"/>
    <property type="match status" value="1"/>
</dbReference>
<dbReference type="SMART" id="SM00185">
    <property type="entry name" value="ARM"/>
    <property type="match status" value="4"/>
</dbReference>
<name>A0A835QY53_VANPL</name>
<dbReference type="UniPathway" id="UPA00143"/>
<dbReference type="InterPro" id="IPR011989">
    <property type="entry name" value="ARM-like"/>
</dbReference>
<accession>A0A835QY53</accession>
<dbReference type="GO" id="GO:0061630">
    <property type="term" value="F:ubiquitin protein ligase activity"/>
    <property type="evidence" value="ECO:0007669"/>
    <property type="project" value="UniProtKB-EC"/>
</dbReference>
<evidence type="ECO:0000256" key="2">
    <source>
        <dbReference type="ARBA" id="ARBA00004906"/>
    </source>
</evidence>
<dbReference type="EC" id="2.3.2.27" evidence="3"/>
<sequence>MDSPDAEGRFSVSGDAKLHGGMCKILSTIVGKVQEIFPFIEASRPRSKSGIQSLCALHVSLDKAKSLLQHCSDCSKLYLAITCDSILMKFEKARCSLQESLKRVENIVPQNIGCQILEIVDDLDVVMFELDQSEKQVGNDVISLLQKERRGSSSPSYNGELEVFRNAASKLGITSSRAALVERRALKKLIERAHSDDDKRKESIVSYLLHLMRKYSQLFRGEITDETDSAPCSPTVLASLIDVSDPTGNGLAFEKQIDKFSNFNSKQNVIAFGSLHIPPEELRCPMSLQLMYDPVVISSGQTYERACIEKWFVDGHHTCPKSQQQLPHLCLTPNYCIKGLIASWCEQNGVSIPDGPPESLDYNNSRLRLSQCETTDTQSTGSRNSCLLKDEEVVPFGINGSVPLMLNEVDSLEVNICQAFEEDELQRYESLLSVLSSGMSIRQQCKAVEQIWLLLKDDEEAKIYMGANGFVVALVKFLKSAIDESDEKAQKIGSLALFNLAANNNRNKGNLLSCGTIPLLQKMIHNPSTRDSAIALISNLSFLEQAKPIIGCSYAVPFLVQSLHLENPKHSSSCKHDALTTLYNLSTHPSNNELLLNSGIIDALLSLLASNEDEHLTWTEKVLSIFINIASNQAGKLQMVSTPGLISTLAVMLDTGELTEQEQAVTCILILCNDDDHCIDMVLQEGVIPSLVSISVSGTANGRVKAEKLLKVFREQRQRETAALQQEEINNECAVIPEMKPSCNSRSKRLGKTLSIIWKNRNFSVYQC</sequence>
<reference evidence="8 9" key="1">
    <citation type="journal article" date="2020" name="Nat. Food">
        <title>A phased Vanilla planifolia genome enables genetic improvement of flavour and production.</title>
        <authorList>
            <person name="Hasing T."/>
            <person name="Tang H."/>
            <person name="Brym M."/>
            <person name="Khazi F."/>
            <person name="Huang T."/>
            <person name="Chambers A.H."/>
        </authorList>
    </citation>
    <scope>NUCLEOTIDE SEQUENCE [LARGE SCALE GENOMIC DNA]</scope>
    <source>
        <tissue evidence="8">Leaf</tissue>
    </source>
</reference>
<dbReference type="PANTHER" id="PTHR23315:SF284">
    <property type="entry name" value="U-BOX DOMAIN-CONTAINING PROTEIN 7"/>
    <property type="match status" value="1"/>
</dbReference>
<dbReference type="EMBL" id="JADCNL010000006">
    <property type="protein sequence ID" value="KAG0475947.1"/>
    <property type="molecule type" value="Genomic_DNA"/>
</dbReference>
<comment type="catalytic activity">
    <reaction evidence="1">
        <text>S-ubiquitinyl-[E2 ubiquitin-conjugating enzyme]-L-cysteine + [acceptor protein]-L-lysine = [E2 ubiquitin-conjugating enzyme]-L-cysteine + N(6)-ubiquitinyl-[acceptor protein]-L-lysine.</text>
        <dbReference type="EC" id="2.3.2.27"/>
    </reaction>
</comment>
<keyword evidence="4" id="KW-0808">Transferase</keyword>
<dbReference type="CDD" id="cd16664">
    <property type="entry name" value="RING-Ubox_PUB"/>
    <property type="match status" value="1"/>
</dbReference>
<evidence type="ECO:0000256" key="3">
    <source>
        <dbReference type="ARBA" id="ARBA00012483"/>
    </source>
</evidence>
<organism evidence="8 9">
    <name type="scientific">Vanilla planifolia</name>
    <name type="common">Vanilla</name>
    <dbReference type="NCBI Taxonomy" id="51239"/>
    <lineage>
        <taxon>Eukaryota</taxon>
        <taxon>Viridiplantae</taxon>
        <taxon>Streptophyta</taxon>
        <taxon>Embryophyta</taxon>
        <taxon>Tracheophyta</taxon>
        <taxon>Spermatophyta</taxon>
        <taxon>Magnoliopsida</taxon>
        <taxon>Liliopsida</taxon>
        <taxon>Asparagales</taxon>
        <taxon>Orchidaceae</taxon>
        <taxon>Vanilloideae</taxon>
        <taxon>Vanilleae</taxon>
        <taxon>Vanilla</taxon>
    </lineage>
</organism>
<proteinExistence type="predicted"/>
<evidence type="ECO:0000256" key="6">
    <source>
        <dbReference type="ARBA" id="ARBA00022786"/>
    </source>
</evidence>
<dbReference type="SMART" id="SM00504">
    <property type="entry name" value="Ubox"/>
    <property type="match status" value="1"/>
</dbReference>
<dbReference type="InterPro" id="IPR003613">
    <property type="entry name" value="Ubox_domain"/>
</dbReference>
<dbReference type="InterPro" id="IPR016024">
    <property type="entry name" value="ARM-type_fold"/>
</dbReference>
<evidence type="ECO:0000256" key="4">
    <source>
        <dbReference type="ARBA" id="ARBA00022679"/>
    </source>
</evidence>
<dbReference type="AlphaFoldDB" id="A0A835QY53"/>
<comment type="pathway">
    <text evidence="2">Protein modification; protein ubiquitination.</text>
</comment>
<evidence type="ECO:0000313" key="8">
    <source>
        <dbReference type="EMBL" id="KAG0475947.1"/>
    </source>
</evidence>